<evidence type="ECO:0000313" key="3">
    <source>
        <dbReference type="Proteomes" id="UP000688137"/>
    </source>
</evidence>
<name>A0A8S1KBS0_PARPR</name>
<dbReference type="Pfam" id="PF05189">
    <property type="entry name" value="RTC_insert"/>
    <property type="match status" value="1"/>
</dbReference>
<keyword evidence="3" id="KW-1185">Reference proteome</keyword>
<proteinExistence type="predicted"/>
<evidence type="ECO:0000259" key="1">
    <source>
        <dbReference type="Pfam" id="PF05189"/>
    </source>
</evidence>
<organism evidence="2 3">
    <name type="scientific">Paramecium primaurelia</name>
    <dbReference type="NCBI Taxonomy" id="5886"/>
    <lineage>
        <taxon>Eukaryota</taxon>
        <taxon>Sar</taxon>
        <taxon>Alveolata</taxon>
        <taxon>Ciliophora</taxon>
        <taxon>Intramacronucleata</taxon>
        <taxon>Oligohymenophorea</taxon>
        <taxon>Peniculida</taxon>
        <taxon>Parameciidae</taxon>
        <taxon>Paramecium</taxon>
    </lineage>
</organism>
<protein>
    <recommendedName>
        <fullName evidence="1">RNA 3'-terminal phosphate cyclase insert domain-containing protein</fullName>
    </recommendedName>
</protein>
<accession>A0A8S1KBS0</accession>
<dbReference type="EMBL" id="CAJJDM010000011">
    <property type="protein sequence ID" value="CAD8050222.1"/>
    <property type="molecule type" value="Genomic_DNA"/>
</dbReference>
<evidence type="ECO:0000313" key="2">
    <source>
        <dbReference type="EMBL" id="CAD8050222.1"/>
    </source>
</evidence>
<sequence length="185" mass="21933">MAQKMIRLINLQIQLQIHIFLQQRNLVLKVMSPQKLLEGIDRNFCILNQQDRFRLQLQLREDLFIKIRELYSDSKVAPNLFYRIVSQCRNVFNDSIPDVWIHTDLQKSQKGNEFQNGYKVSLIAESTNGLFIQLSIVNIQMNLIIQKKQVKLLPKDCQMKQKIMDVLIAFNQNMHYCQLQLVKEK</sequence>
<dbReference type="Proteomes" id="UP000688137">
    <property type="component" value="Unassembled WGS sequence"/>
</dbReference>
<reference evidence="2" key="1">
    <citation type="submission" date="2021-01" db="EMBL/GenBank/DDBJ databases">
        <authorList>
            <consortium name="Genoscope - CEA"/>
            <person name="William W."/>
        </authorList>
    </citation>
    <scope>NUCLEOTIDE SEQUENCE</scope>
</reference>
<dbReference type="AlphaFoldDB" id="A0A8S1KBS0"/>
<comment type="caution">
    <text evidence="2">The sequence shown here is derived from an EMBL/GenBank/DDBJ whole genome shotgun (WGS) entry which is preliminary data.</text>
</comment>
<dbReference type="InterPro" id="IPR013791">
    <property type="entry name" value="RNA3'-term_phos_cycl_insert"/>
</dbReference>
<feature type="domain" description="RNA 3'-terminal phosphate cyclase insert" evidence="1">
    <location>
        <begin position="75"/>
        <end position="135"/>
    </location>
</feature>
<gene>
    <name evidence="2" type="ORF">PPRIM_AZ9-3.1.T0140382</name>
</gene>